<proteinExistence type="predicted"/>
<evidence type="ECO:0000313" key="2">
    <source>
        <dbReference type="EMBL" id="ROV93212.1"/>
    </source>
</evidence>
<organism evidence="2 3">
    <name type="scientific">Cytospora schulzeri</name>
    <dbReference type="NCBI Taxonomy" id="448051"/>
    <lineage>
        <taxon>Eukaryota</taxon>
        <taxon>Fungi</taxon>
        <taxon>Dikarya</taxon>
        <taxon>Ascomycota</taxon>
        <taxon>Pezizomycotina</taxon>
        <taxon>Sordariomycetes</taxon>
        <taxon>Sordariomycetidae</taxon>
        <taxon>Diaporthales</taxon>
        <taxon>Cytosporaceae</taxon>
        <taxon>Cytospora</taxon>
    </lineage>
</organism>
<feature type="compositionally biased region" description="Polar residues" evidence="1">
    <location>
        <begin position="41"/>
        <end position="63"/>
    </location>
</feature>
<gene>
    <name evidence="2" type="ORF">VMCG_08691</name>
</gene>
<evidence type="ECO:0000313" key="3">
    <source>
        <dbReference type="Proteomes" id="UP000283895"/>
    </source>
</evidence>
<feature type="region of interest" description="Disordered" evidence="1">
    <location>
        <begin position="373"/>
        <end position="396"/>
    </location>
</feature>
<accession>A0A423VQA0</accession>
<feature type="region of interest" description="Disordered" evidence="1">
    <location>
        <begin position="1"/>
        <end position="25"/>
    </location>
</feature>
<name>A0A423VQA0_9PEZI</name>
<dbReference type="Proteomes" id="UP000283895">
    <property type="component" value="Unassembled WGS sequence"/>
</dbReference>
<reference evidence="2 3" key="1">
    <citation type="submission" date="2015-09" db="EMBL/GenBank/DDBJ databases">
        <title>Host preference determinants of Valsa canker pathogens revealed by comparative genomics.</title>
        <authorList>
            <person name="Yin Z."/>
            <person name="Huang L."/>
        </authorList>
    </citation>
    <scope>NUCLEOTIDE SEQUENCE [LARGE SCALE GENOMIC DNA]</scope>
    <source>
        <strain evidence="2 3">03-1</strain>
    </source>
</reference>
<protein>
    <submittedName>
        <fullName evidence="2">Uncharacterized protein</fullName>
    </submittedName>
</protein>
<dbReference type="AlphaFoldDB" id="A0A423VQA0"/>
<comment type="caution">
    <text evidence="2">The sequence shown here is derived from an EMBL/GenBank/DDBJ whole genome shotgun (WGS) entry which is preliminary data.</text>
</comment>
<dbReference type="OrthoDB" id="4751700at2759"/>
<dbReference type="EMBL" id="LKEA01000046">
    <property type="protein sequence ID" value="ROV93212.1"/>
    <property type="molecule type" value="Genomic_DNA"/>
</dbReference>
<dbReference type="STRING" id="356882.A0A423VQA0"/>
<feature type="region of interest" description="Disordered" evidence="1">
    <location>
        <begin position="271"/>
        <end position="314"/>
    </location>
</feature>
<feature type="compositionally biased region" description="Polar residues" evidence="1">
    <location>
        <begin position="299"/>
        <end position="309"/>
    </location>
</feature>
<evidence type="ECO:0000256" key="1">
    <source>
        <dbReference type="SAM" id="MobiDB-lite"/>
    </source>
</evidence>
<feature type="region of interest" description="Disordered" evidence="1">
    <location>
        <begin position="39"/>
        <end position="63"/>
    </location>
</feature>
<keyword evidence="3" id="KW-1185">Reference proteome</keyword>
<feature type="compositionally biased region" description="Polar residues" evidence="1">
    <location>
        <begin position="373"/>
        <end position="383"/>
    </location>
</feature>
<sequence length="578" mass="65031">MIDATNQIQNTAKSPQNYNVPATGHGNLSNMAFSNLAAHPSTGSMTNSRVHQNLPHTPSAPNYNRAVQQRLMGDIRKRLEECIPESGFQYKPYVFSEYDFQVKMAAYVALNNRETPVNTLDDFPADPETQRCLVREIVEAMLNMDKNTLIDPEARLPVARIKKLSPFELDLMAWNVLIETRDANRGTISLPSWGKDWPWEEFPSFSARFQAVRKALYHCKAMVSSLFDEVFAKRLPLNPTAEFSRKSSNKKLNGKRKRDLEFAKGAKKDGFVPSNARQRLDKSVPPTNDWTSGPVCTPIITQRGSSANTQHKRRNTNKQVIEADHGLFNLEQDVASLADCLEQPLFEQNLTKDHFHRPTPAEIASGTDEFALNRQSTSDTGPTLASPFILRTERGRTKGIGNTKATHHSLPANDLHQWIDNTAADISNQETQQAIDCLDPELFKTAQVNPEVNIGNMESFQWGQKTSNSIIVRPFTNAMQPTVQCGQKETMPVISKLHQASEKDVSTPLQIHLPQYHSKHVQEMHGDSLPMRNIDCSASSEDLEQLLNMPEFFDPELGVWKGQNGETTDFSRFLDTTD</sequence>